<evidence type="ECO:0000256" key="5">
    <source>
        <dbReference type="ARBA" id="ARBA00023254"/>
    </source>
</evidence>
<dbReference type="AlphaFoldDB" id="A0A1I7V9L5"/>
<protein>
    <submittedName>
        <fullName evidence="8">HORMA domain-containing protein</fullName>
    </submittedName>
</protein>
<accession>A0A1I7V9L5</accession>
<evidence type="ECO:0000256" key="1">
    <source>
        <dbReference type="ARBA" id="ARBA00004123"/>
    </source>
</evidence>
<dbReference type="eggNOG" id="KOG4652">
    <property type="taxonomic scope" value="Eukaryota"/>
</dbReference>
<dbReference type="Proteomes" id="UP000095285">
    <property type="component" value="Unassembled WGS sequence"/>
</dbReference>
<comment type="subcellular location">
    <subcellularLocation>
        <location evidence="2">Chromosome</location>
    </subcellularLocation>
    <subcellularLocation>
        <location evidence="1">Nucleus</location>
    </subcellularLocation>
</comment>
<dbReference type="STRING" id="7209.A0A1I7V9L5"/>
<name>A0A1I7V9L5_LOALO</name>
<sequence length="432" mass="50048">MDPKWIRTQGWITLMRFKKTNVRGNKRLRKIEWEATFPDEPVGEKSRSFLQRVVFITASHILYTRGLLPAKCFKKRQIEKWKFYIVRAEAEGKDVVHSLRGVMEAIEFAYLRDFIIMIADRDRKDEYEALEIHRMSFFYESNEPKMILTREVIPYTLNNTKGEKVATIKYTGIMQARKQFFHLIHRVNIYGSVMGPLPQNICTIFKLTYYDEKTPSNYEPQGFMADEDLFHFPKEVEPLMLGRFDCEKHMVTTSVHSIFMKSINEMKSLMNADATESSPSISRDTTIYSSPTKTLQMLSTCIDEFSQIQAEDIEQQNDQMRSAELTTSSSCIDISATLKITKICRTLPPKSSILERSKSSTETHFCKDGTIGRGRSGYGRNKTSHPVAQKCVSGVRWVALAAEYQLVTTRDEKTRKAKTKLFLWKWSESFIA</sequence>
<evidence type="ECO:0000256" key="4">
    <source>
        <dbReference type="ARBA" id="ARBA00023242"/>
    </source>
</evidence>
<dbReference type="InterPro" id="IPR003511">
    <property type="entry name" value="HORMA_dom"/>
</dbReference>
<dbReference type="InterPro" id="IPR051294">
    <property type="entry name" value="HORMA_MeioticProgression"/>
</dbReference>
<dbReference type="InterPro" id="IPR036570">
    <property type="entry name" value="HORMA_dom_sf"/>
</dbReference>
<evidence type="ECO:0000313" key="7">
    <source>
        <dbReference type="Proteomes" id="UP000095285"/>
    </source>
</evidence>
<evidence type="ECO:0000259" key="6">
    <source>
        <dbReference type="PROSITE" id="PS50815"/>
    </source>
</evidence>
<dbReference type="GO" id="GO:0051321">
    <property type="term" value="P:meiotic cell cycle"/>
    <property type="evidence" value="ECO:0007669"/>
    <property type="project" value="UniProtKB-KW"/>
</dbReference>
<keyword evidence="3" id="KW-0158">Chromosome</keyword>
<dbReference type="Pfam" id="PF02301">
    <property type="entry name" value="HORMA"/>
    <property type="match status" value="1"/>
</dbReference>
<evidence type="ECO:0000256" key="3">
    <source>
        <dbReference type="ARBA" id="ARBA00022454"/>
    </source>
</evidence>
<dbReference type="PROSITE" id="PS50815">
    <property type="entry name" value="HORMA"/>
    <property type="match status" value="1"/>
</dbReference>
<reference evidence="7" key="1">
    <citation type="submission" date="2012-04" db="EMBL/GenBank/DDBJ databases">
        <title>The Genome Sequence of Loa loa.</title>
        <authorList>
            <consortium name="The Broad Institute Genome Sequencing Platform"/>
            <consortium name="Broad Institute Genome Sequencing Center for Infectious Disease"/>
            <person name="Nutman T.B."/>
            <person name="Fink D.L."/>
            <person name="Russ C."/>
            <person name="Young S."/>
            <person name="Zeng Q."/>
            <person name="Gargeya S."/>
            <person name="Alvarado L."/>
            <person name="Berlin A."/>
            <person name="Chapman S.B."/>
            <person name="Chen Z."/>
            <person name="Freedman E."/>
            <person name="Gellesch M."/>
            <person name="Goldberg J."/>
            <person name="Griggs A."/>
            <person name="Gujja S."/>
            <person name="Heilman E.R."/>
            <person name="Heiman D."/>
            <person name="Howarth C."/>
            <person name="Mehta T."/>
            <person name="Neiman D."/>
            <person name="Pearson M."/>
            <person name="Roberts A."/>
            <person name="Saif S."/>
            <person name="Shea T."/>
            <person name="Shenoy N."/>
            <person name="Sisk P."/>
            <person name="Stolte C."/>
            <person name="Sykes S."/>
            <person name="White J."/>
            <person name="Yandava C."/>
            <person name="Haas B."/>
            <person name="Henn M.R."/>
            <person name="Nusbaum C."/>
            <person name="Birren B."/>
        </authorList>
    </citation>
    <scope>NUCLEOTIDE SEQUENCE [LARGE SCALE GENOMIC DNA]</scope>
</reference>
<keyword evidence="4" id="KW-0539">Nucleus</keyword>
<evidence type="ECO:0000313" key="8">
    <source>
        <dbReference type="WBParaSite" id="EN70_11380"/>
    </source>
</evidence>
<dbReference type="SUPFAM" id="SSF56019">
    <property type="entry name" value="The spindle assembly checkpoint protein mad2"/>
    <property type="match status" value="1"/>
</dbReference>
<dbReference type="WBParaSite" id="EN70_11380">
    <property type="protein sequence ID" value="EN70_11380"/>
    <property type="gene ID" value="EN70_11380"/>
</dbReference>
<reference evidence="8" key="2">
    <citation type="submission" date="2016-11" db="UniProtKB">
        <authorList>
            <consortium name="WormBaseParasite"/>
        </authorList>
    </citation>
    <scope>IDENTIFICATION</scope>
</reference>
<dbReference type="PANTHER" id="PTHR48225:SF7">
    <property type="entry name" value="MEIOSIS-SPECIFIC PROTEIN HOP1"/>
    <property type="match status" value="1"/>
</dbReference>
<feature type="domain" description="HORMA" evidence="6">
    <location>
        <begin position="44"/>
        <end position="255"/>
    </location>
</feature>
<dbReference type="PANTHER" id="PTHR48225">
    <property type="entry name" value="HORMA DOMAIN-CONTAINING PROTEIN 1"/>
    <property type="match status" value="1"/>
</dbReference>
<proteinExistence type="predicted"/>
<keyword evidence="5" id="KW-0469">Meiosis</keyword>
<dbReference type="Gene3D" id="3.30.900.10">
    <property type="entry name" value="HORMA domain"/>
    <property type="match status" value="1"/>
</dbReference>
<evidence type="ECO:0000256" key="2">
    <source>
        <dbReference type="ARBA" id="ARBA00004286"/>
    </source>
</evidence>
<keyword evidence="7" id="KW-1185">Reference proteome</keyword>
<dbReference type="GO" id="GO:0005694">
    <property type="term" value="C:chromosome"/>
    <property type="evidence" value="ECO:0007669"/>
    <property type="project" value="UniProtKB-SubCell"/>
</dbReference>
<dbReference type="GO" id="GO:0005634">
    <property type="term" value="C:nucleus"/>
    <property type="evidence" value="ECO:0007669"/>
    <property type="project" value="UniProtKB-SubCell"/>
</dbReference>
<organism evidence="7 8">
    <name type="scientific">Loa loa</name>
    <name type="common">Eye worm</name>
    <name type="synonym">Filaria loa</name>
    <dbReference type="NCBI Taxonomy" id="7209"/>
    <lineage>
        <taxon>Eukaryota</taxon>
        <taxon>Metazoa</taxon>
        <taxon>Ecdysozoa</taxon>
        <taxon>Nematoda</taxon>
        <taxon>Chromadorea</taxon>
        <taxon>Rhabditida</taxon>
        <taxon>Spirurina</taxon>
        <taxon>Spiruromorpha</taxon>
        <taxon>Filarioidea</taxon>
        <taxon>Onchocercidae</taxon>
        <taxon>Loa</taxon>
    </lineage>
</organism>